<feature type="region of interest" description="Disordered" evidence="1">
    <location>
        <begin position="116"/>
        <end position="192"/>
    </location>
</feature>
<feature type="domain" description="DUF4590" evidence="2">
    <location>
        <begin position="285"/>
        <end position="394"/>
    </location>
</feature>
<evidence type="ECO:0000259" key="2">
    <source>
        <dbReference type="Pfam" id="PF15257"/>
    </source>
</evidence>
<dbReference type="InterPro" id="IPR027962">
    <property type="entry name" value="ERICH3"/>
</dbReference>
<evidence type="ECO:0000313" key="3">
    <source>
        <dbReference type="Ensembl" id="ENSMMOP00000000112.1"/>
    </source>
</evidence>
<feature type="compositionally biased region" description="Low complexity" evidence="1">
    <location>
        <begin position="177"/>
        <end position="189"/>
    </location>
</feature>
<dbReference type="PANTHER" id="PTHR23034">
    <property type="entry name" value="GLUTAMATE-RICH PROTEIN 3"/>
    <property type="match status" value="1"/>
</dbReference>
<reference evidence="3" key="2">
    <citation type="submission" date="2025-09" db="UniProtKB">
        <authorList>
            <consortium name="Ensembl"/>
        </authorList>
    </citation>
    <scope>IDENTIFICATION</scope>
</reference>
<organism evidence="3 4">
    <name type="scientific">Mola mola</name>
    <name type="common">Ocean sunfish</name>
    <name type="synonym">Tetraodon mola</name>
    <dbReference type="NCBI Taxonomy" id="94237"/>
    <lineage>
        <taxon>Eukaryota</taxon>
        <taxon>Metazoa</taxon>
        <taxon>Chordata</taxon>
        <taxon>Craniata</taxon>
        <taxon>Vertebrata</taxon>
        <taxon>Euteleostomi</taxon>
        <taxon>Actinopterygii</taxon>
        <taxon>Neopterygii</taxon>
        <taxon>Teleostei</taxon>
        <taxon>Neoteleostei</taxon>
        <taxon>Acanthomorphata</taxon>
        <taxon>Eupercaria</taxon>
        <taxon>Tetraodontiformes</taxon>
        <taxon>Molidae</taxon>
        <taxon>Mola</taxon>
    </lineage>
</organism>
<sequence length="485" mass="54975">MSHLSPGLISAYNSLTDRHLAGYFSSTRIRRHLQRAGLITRSGRIVPDKEYRHKLIQRQHQRHVRECLARAVCHKVLEMERVHQVEIKRRLEEFARRERVQKIKVERSKRYEEDIVQILSPRPPTNVRGVQKQRSGPEGEQSESSESLGSTRPNTAPGKMQRPVRLKPIHSNSTTASLRRSSPYRPPDSSVEHSHSFIHSLRMTRMEASCGISPYCLPVINNFVAPAPPATKRKERGLKVAPCSTLRGRRLRPTTSFSGADVNEVLNSLYSRVSVNMVYLGKTVHLSHDLHDMRDEVKVCQQHCGGENLCVYKGMLREGGPCVRHRGFPFSLTFFLNGLQVERLSSCCEFKHRKGSRLDGRHRHFGFSGVEGAAPCYKCILAMGLDKKPNPPPKRLKEDRGREESVTSPKDSPEMQTQMNGENSASRSECESDRPLGTQAQLEERTAAVEGKVRDGTDTVTVYKLTFCFHDIIPNANTNHKFSTR</sequence>
<feature type="compositionally biased region" description="Low complexity" evidence="1">
    <location>
        <begin position="136"/>
        <end position="150"/>
    </location>
</feature>
<dbReference type="AlphaFoldDB" id="A0A3Q3VPM6"/>
<name>A0A3Q3VPM6_MOLML</name>
<dbReference type="Proteomes" id="UP000261620">
    <property type="component" value="Unplaced"/>
</dbReference>
<dbReference type="Ensembl" id="ENSMMOT00000000112.1">
    <property type="protein sequence ID" value="ENSMMOP00000000112.1"/>
    <property type="gene ID" value="ENSMMOG00000000094.1"/>
</dbReference>
<evidence type="ECO:0000256" key="1">
    <source>
        <dbReference type="SAM" id="MobiDB-lite"/>
    </source>
</evidence>
<dbReference type="Pfam" id="PF15257">
    <property type="entry name" value="DUF4590"/>
    <property type="match status" value="1"/>
</dbReference>
<proteinExistence type="predicted"/>
<feature type="region of interest" description="Disordered" evidence="1">
    <location>
        <begin position="388"/>
        <end position="445"/>
    </location>
</feature>
<dbReference type="InterPro" id="IPR048257">
    <property type="entry name" value="DUF4590"/>
</dbReference>
<dbReference type="PANTHER" id="PTHR23034:SF2">
    <property type="entry name" value="GLUTAMATE-RICH PROTEIN 3"/>
    <property type="match status" value="1"/>
</dbReference>
<protein>
    <recommendedName>
        <fullName evidence="2">DUF4590 domain-containing protein</fullName>
    </recommendedName>
</protein>
<accession>A0A3Q3VPM6</accession>
<feature type="compositionally biased region" description="Basic and acidic residues" evidence="1">
    <location>
        <begin position="388"/>
        <end position="405"/>
    </location>
</feature>
<feature type="compositionally biased region" description="Polar residues" evidence="1">
    <location>
        <begin position="406"/>
        <end position="427"/>
    </location>
</feature>
<reference evidence="3" key="1">
    <citation type="submission" date="2025-08" db="UniProtKB">
        <authorList>
            <consortium name="Ensembl"/>
        </authorList>
    </citation>
    <scope>IDENTIFICATION</scope>
</reference>
<keyword evidence="4" id="KW-1185">Reference proteome</keyword>
<evidence type="ECO:0000313" key="4">
    <source>
        <dbReference type="Proteomes" id="UP000261620"/>
    </source>
</evidence>